<evidence type="ECO:0000313" key="1">
    <source>
        <dbReference type="EMBL" id="MDO1513869.1"/>
    </source>
</evidence>
<keyword evidence="2" id="KW-1185">Reference proteome</keyword>
<name>A0ABT8RU15_9FLAO</name>
<protein>
    <submittedName>
        <fullName evidence="1">Uncharacterized protein</fullName>
    </submittedName>
</protein>
<gene>
    <name evidence="1" type="ORF">Q2T41_14505</name>
</gene>
<dbReference type="EMBL" id="JAUKUC010000001">
    <property type="protein sequence ID" value="MDO1513869.1"/>
    <property type="molecule type" value="Genomic_DNA"/>
</dbReference>
<reference evidence="1" key="2">
    <citation type="submission" date="2023-06" db="EMBL/GenBank/DDBJ databases">
        <authorList>
            <person name="Lucena T."/>
            <person name="Sun Q."/>
        </authorList>
    </citation>
    <scope>NUCLEOTIDE SEQUENCE</scope>
    <source>
        <strain evidence="1">CECT 8869</strain>
    </source>
</reference>
<organism evidence="1 2">
    <name type="scientific">Maribacter confluentis</name>
    <dbReference type="NCBI Taxonomy" id="1656093"/>
    <lineage>
        <taxon>Bacteria</taxon>
        <taxon>Pseudomonadati</taxon>
        <taxon>Bacteroidota</taxon>
        <taxon>Flavobacteriia</taxon>
        <taxon>Flavobacteriales</taxon>
        <taxon>Flavobacteriaceae</taxon>
        <taxon>Maribacter</taxon>
    </lineage>
</organism>
<dbReference type="RefSeq" id="WP_304436648.1">
    <property type="nucleotide sequence ID" value="NZ_JAUKUC010000001.1"/>
</dbReference>
<proteinExistence type="predicted"/>
<evidence type="ECO:0000313" key="2">
    <source>
        <dbReference type="Proteomes" id="UP001168579"/>
    </source>
</evidence>
<accession>A0ABT8RU15</accession>
<reference evidence="1" key="1">
    <citation type="journal article" date="2014" name="Int. J. Syst. Evol. Microbiol.">
        <title>Complete genome of a new Firmicutes species belonging to the dominant human colonic microbiota ('Ruminococcus bicirculans') reveals two chromosomes and a selective capacity to utilize plant glucans.</title>
        <authorList>
            <consortium name="NISC Comparative Sequencing Program"/>
            <person name="Wegmann U."/>
            <person name="Louis P."/>
            <person name="Goesmann A."/>
            <person name="Henrissat B."/>
            <person name="Duncan S.H."/>
            <person name="Flint H.J."/>
        </authorList>
    </citation>
    <scope>NUCLEOTIDE SEQUENCE</scope>
    <source>
        <strain evidence="1">CECT 8869</strain>
    </source>
</reference>
<sequence>MAKQEITSKQNEKLKELHWKIQQWKTQFQVIGDEILFLERLLNSSAFNSNTPNLFERLEDYKRKIEELKYDLKTIRNSISVHENSLGEMFDVPENNNNQYYYQAHNQLKSNLSDCIENFQILKSEIFNYTGTILIKHNP</sequence>
<comment type="caution">
    <text evidence="1">The sequence shown here is derived from an EMBL/GenBank/DDBJ whole genome shotgun (WGS) entry which is preliminary data.</text>
</comment>
<dbReference type="Proteomes" id="UP001168579">
    <property type="component" value="Unassembled WGS sequence"/>
</dbReference>